<sequence length="158" mass="17824">MAAPARPSEDNGFLAPHIAVLRRSFRHFTGRELVPARMTDPEAGRYLFRAPLALLSHDTSPDPIFNYANETAMELFGMSWEEITALPSRLSAEPVDREARDALLAKVAAQGHIDDYSGIRISRQGRKFRIENAVVWNLFDELGSPCGQAAMFEHWQWL</sequence>
<dbReference type="RefSeq" id="WP_169604409.1">
    <property type="nucleotide sequence ID" value="NZ_CP046565.1"/>
</dbReference>
<dbReference type="InterPro" id="IPR035965">
    <property type="entry name" value="PAS-like_dom_sf"/>
</dbReference>
<name>A0A858QBI2_9GAMM</name>
<gene>
    <name evidence="2" type="ORF">GNH96_15135</name>
</gene>
<dbReference type="EMBL" id="CP046565">
    <property type="protein sequence ID" value="QJD31141.1"/>
    <property type="molecule type" value="Genomic_DNA"/>
</dbReference>
<proteinExistence type="predicted"/>
<dbReference type="Pfam" id="PF08670">
    <property type="entry name" value="MEKHLA"/>
    <property type="match status" value="1"/>
</dbReference>
<dbReference type="AlphaFoldDB" id="A0A858QBI2"/>
<organism evidence="2 3">
    <name type="scientific">Methylococcus geothermalis</name>
    <dbReference type="NCBI Taxonomy" id="2681310"/>
    <lineage>
        <taxon>Bacteria</taxon>
        <taxon>Pseudomonadati</taxon>
        <taxon>Pseudomonadota</taxon>
        <taxon>Gammaproteobacteria</taxon>
        <taxon>Methylococcales</taxon>
        <taxon>Methylococcaceae</taxon>
        <taxon>Methylococcus</taxon>
    </lineage>
</organism>
<evidence type="ECO:0000313" key="3">
    <source>
        <dbReference type="Proteomes" id="UP000503004"/>
    </source>
</evidence>
<reference evidence="3" key="1">
    <citation type="submission" date="2019-12" db="EMBL/GenBank/DDBJ databases">
        <authorList>
            <person name="Awala S.I."/>
            <person name="Rhee S.K."/>
        </authorList>
    </citation>
    <scope>NUCLEOTIDE SEQUENCE [LARGE SCALE GENOMIC DNA]</scope>
    <source>
        <strain evidence="3">IM1</strain>
    </source>
</reference>
<evidence type="ECO:0000313" key="2">
    <source>
        <dbReference type="EMBL" id="QJD31141.1"/>
    </source>
</evidence>
<dbReference type="SUPFAM" id="SSF55785">
    <property type="entry name" value="PYP-like sensor domain (PAS domain)"/>
    <property type="match status" value="1"/>
</dbReference>
<protein>
    <submittedName>
        <fullName evidence="2">MEKHLA domain-containing protein</fullName>
    </submittedName>
</protein>
<dbReference type="KEGG" id="metu:GNH96_15135"/>
<feature type="domain" description="MEKHLA" evidence="1">
    <location>
        <begin position="17"/>
        <end position="157"/>
    </location>
</feature>
<dbReference type="Proteomes" id="UP000503004">
    <property type="component" value="Chromosome"/>
</dbReference>
<dbReference type="InterPro" id="IPR013978">
    <property type="entry name" value="MEKHLA"/>
</dbReference>
<dbReference type="Gene3D" id="3.30.450.20">
    <property type="entry name" value="PAS domain"/>
    <property type="match status" value="1"/>
</dbReference>
<evidence type="ECO:0000259" key="1">
    <source>
        <dbReference type="Pfam" id="PF08670"/>
    </source>
</evidence>
<keyword evidence="3" id="KW-1185">Reference proteome</keyword>
<accession>A0A858QBI2</accession>